<dbReference type="GO" id="GO:0005524">
    <property type="term" value="F:ATP binding"/>
    <property type="evidence" value="ECO:0007669"/>
    <property type="project" value="UniProtKB-KW"/>
</dbReference>
<evidence type="ECO:0000313" key="18">
    <source>
        <dbReference type="Proteomes" id="UP000326396"/>
    </source>
</evidence>
<evidence type="ECO:0000256" key="5">
    <source>
        <dbReference type="ARBA" id="ARBA00022737"/>
    </source>
</evidence>
<dbReference type="GO" id="GO:0016020">
    <property type="term" value="C:membrane"/>
    <property type="evidence" value="ECO:0007669"/>
    <property type="project" value="UniProtKB-SubCell"/>
</dbReference>
<keyword evidence="8 15" id="KW-0472">Membrane</keyword>
<dbReference type="Gene3D" id="3.30.420.40">
    <property type="match status" value="1"/>
</dbReference>
<dbReference type="Pfam" id="PF02338">
    <property type="entry name" value="OTU"/>
    <property type="match status" value="1"/>
</dbReference>
<dbReference type="EMBL" id="SZYD01000013">
    <property type="protein sequence ID" value="KAD4384311.1"/>
    <property type="molecule type" value="Genomic_DNA"/>
</dbReference>
<keyword evidence="5" id="KW-0677">Repeat</keyword>
<dbReference type="FunFam" id="3.30.420.150:FF:000008">
    <property type="entry name" value="Apyrase 1"/>
    <property type="match status" value="1"/>
</dbReference>
<feature type="compositionally biased region" description="Low complexity" evidence="14">
    <location>
        <begin position="155"/>
        <end position="168"/>
    </location>
</feature>
<feature type="transmembrane region" description="Helical" evidence="15">
    <location>
        <begin position="680"/>
        <end position="697"/>
    </location>
</feature>
<dbReference type="FunFam" id="3.90.70.80:FF:000008">
    <property type="entry name" value="OTU domain-containing protein 5"/>
    <property type="match status" value="1"/>
</dbReference>
<dbReference type="Gene3D" id="1.20.1080.10">
    <property type="entry name" value="Glycerol uptake facilitator protein"/>
    <property type="match status" value="1"/>
</dbReference>
<dbReference type="PRINTS" id="PR00783">
    <property type="entry name" value="MINTRINSICP"/>
</dbReference>
<evidence type="ECO:0000256" key="8">
    <source>
        <dbReference type="ARBA" id="ARBA00023136"/>
    </source>
</evidence>
<comment type="similarity">
    <text evidence="9">Belongs to the MIP/aquaporin (TC 1.A.8) family. SIP (TC 1.A.8.10) subfamily.</text>
</comment>
<feature type="transmembrane region" description="Helical" evidence="15">
    <location>
        <begin position="820"/>
        <end position="839"/>
    </location>
</feature>
<keyword evidence="12" id="KW-0067">ATP-binding</keyword>
<feature type="compositionally biased region" description="Low complexity" evidence="14">
    <location>
        <begin position="440"/>
        <end position="463"/>
    </location>
</feature>
<evidence type="ECO:0000256" key="13">
    <source>
        <dbReference type="RuleBase" id="RU003833"/>
    </source>
</evidence>
<feature type="compositionally biased region" description="Basic and acidic residues" evidence="14">
    <location>
        <begin position="120"/>
        <end position="132"/>
    </location>
</feature>
<dbReference type="Proteomes" id="UP000326396">
    <property type="component" value="Linkage Group LG3"/>
</dbReference>
<comment type="function">
    <text evidence="10">Water channel required to facilitate the transport of water across cell membrane.</text>
</comment>
<dbReference type="GO" id="GO:0009134">
    <property type="term" value="P:nucleoside diphosphate catabolic process"/>
    <property type="evidence" value="ECO:0007669"/>
    <property type="project" value="TreeGrafter"/>
</dbReference>
<evidence type="ECO:0000256" key="2">
    <source>
        <dbReference type="ARBA" id="ARBA00009283"/>
    </source>
</evidence>
<feature type="transmembrane region" description="Helical" evidence="15">
    <location>
        <begin position="650"/>
        <end position="668"/>
    </location>
</feature>
<dbReference type="InterPro" id="IPR000425">
    <property type="entry name" value="MIP"/>
</dbReference>
<feature type="compositionally biased region" description="Pro residues" evidence="14">
    <location>
        <begin position="143"/>
        <end position="154"/>
    </location>
</feature>
<evidence type="ECO:0000256" key="11">
    <source>
        <dbReference type="PIRSR" id="PIRSR600407-1"/>
    </source>
</evidence>
<evidence type="ECO:0000256" key="9">
    <source>
        <dbReference type="ARBA" id="ARBA00024030"/>
    </source>
</evidence>
<evidence type="ECO:0000256" key="10">
    <source>
        <dbReference type="ARBA" id="ARBA00058554"/>
    </source>
</evidence>
<dbReference type="PANTHER" id="PTHR11782">
    <property type="entry name" value="ADENOSINE/GUANOSINE DIPHOSPHATASE"/>
    <property type="match status" value="1"/>
</dbReference>
<reference evidence="17 18" key="1">
    <citation type="submission" date="2019-05" db="EMBL/GenBank/DDBJ databases">
        <title>Mikania micrantha, genome provides insights into the molecular mechanism of rapid growth.</title>
        <authorList>
            <person name="Liu B."/>
        </authorList>
    </citation>
    <scope>NUCLEOTIDE SEQUENCE [LARGE SCALE GENOMIC DNA]</scope>
    <source>
        <strain evidence="17">NLD-2019</strain>
        <tissue evidence="17">Leaf</tissue>
    </source>
</reference>
<feature type="compositionally biased region" description="Low complexity" evidence="14">
    <location>
        <begin position="50"/>
        <end position="65"/>
    </location>
</feature>
<dbReference type="SUPFAM" id="SSF54001">
    <property type="entry name" value="Cysteine proteinases"/>
    <property type="match status" value="1"/>
</dbReference>
<keyword evidence="4 15" id="KW-0812">Transmembrane</keyword>
<evidence type="ECO:0000256" key="7">
    <source>
        <dbReference type="ARBA" id="ARBA00022989"/>
    </source>
</evidence>
<keyword evidence="3" id="KW-0813">Transport</keyword>
<feature type="compositionally biased region" description="Basic residues" evidence="14">
    <location>
        <begin position="39"/>
        <end position="49"/>
    </location>
</feature>
<dbReference type="OrthoDB" id="6372431at2759"/>
<feature type="region of interest" description="Disordered" evidence="14">
    <location>
        <begin position="436"/>
        <end position="463"/>
    </location>
</feature>
<dbReference type="CDD" id="cd22796">
    <property type="entry name" value="OTU_plant_OTU6-like"/>
    <property type="match status" value="1"/>
</dbReference>
<evidence type="ECO:0000313" key="17">
    <source>
        <dbReference type="EMBL" id="KAD4384311.1"/>
    </source>
</evidence>
<keyword evidence="7 15" id="KW-1133">Transmembrane helix</keyword>
<dbReference type="PROSITE" id="PS01238">
    <property type="entry name" value="GDA1_CD39_NTPASE"/>
    <property type="match status" value="1"/>
</dbReference>
<dbReference type="AlphaFoldDB" id="A0A5N6N4U8"/>
<feature type="compositionally biased region" description="Basic and acidic residues" evidence="14">
    <location>
        <begin position="103"/>
        <end position="112"/>
    </location>
</feature>
<name>A0A5N6N4U8_9ASTR</name>
<evidence type="ECO:0000256" key="14">
    <source>
        <dbReference type="SAM" id="MobiDB-lite"/>
    </source>
</evidence>
<feature type="region of interest" description="Disordered" evidence="14">
    <location>
        <begin position="750"/>
        <end position="769"/>
    </location>
</feature>
<comment type="subcellular location">
    <subcellularLocation>
        <location evidence="1">Membrane</location>
        <topology evidence="1">Multi-pass membrane protein</topology>
    </subcellularLocation>
</comment>
<feature type="region of interest" description="Disordered" evidence="14">
    <location>
        <begin position="1"/>
        <end position="209"/>
    </location>
</feature>
<dbReference type="InterPro" id="IPR038765">
    <property type="entry name" value="Papain-like_cys_pep_sf"/>
</dbReference>
<evidence type="ECO:0000259" key="16">
    <source>
        <dbReference type="PROSITE" id="PS50802"/>
    </source>
</evidence>
<organism evidence="17 18">
    <name type="scientific">Mikania micrantha</name>
    <name type="common">bitter vine</name>
    <dbReference type="NCBI Taxonomy" id="192012"/>
    <lineage>
        <taxon>Eukaryota</taxon>
        <taxon>Viridiplantae</taxon>
        <taxon>Streptophyta</taxon>
        <taxon>Embryophyta</taxon>
        <taxon>Tracheophyta</taxon>
        <taxon>Spermatophyta</taxon>
        <taxon>Magnoliopsida</taxon>
        <taxon>eudicotyledons</taxon>
        <taxon>Gunneridae</taxon>
        <taxon>Pentapetalae</taxon>
        <taxon>asterids</taxon>
        <taxon>campanulids</taxon>
        <taxon>Asterales</taxon>
        <taxon>Asteraceae</taxon>
        <taxon>Asteroideae</taxon>
        <taxon>Heliantheae alliance</taxon>
        <taxon>Eupatorieae</taxon>
        <taxon>Mikania</taxon>
    </lineage>
</organism>
<dbReference type="PANTHER" id="PTHR11782:SF83">
    <property type="entry name" value="GUANOSINE-DIPHOSPHATASE"/>
    <property type="match status" value="1"/>
</dbReference>
<protein>
    <recommendedName>
        <fullName evidence="16">OTU domain-containing protein</fullName>
    </recommendedName>
</protein>
<comment type="similarity">
    <text evidence="2 13">Belongs to the GDA1/CD39 NTPase family.</text>
</comment>
<feature type="transmembrane region" description="Helical" evidence="15">
    <location>
        <begin position="723"/>
        <end position="740"/>
    </location>
</feature>
<dbReference type="Pfam" id="PF01150">
    <property type="entry name" value="GDA1_CD39"/>
    <property type="match status" value="1"/>
</dbReference>
<dbReference type="FunFam" id="1.20.1080.10:FF:000043">
    <property type="entry name" value="Aquaporin SIP1-1"/>
    <property type="match status" value="1"/>
</dbReference>
<feature type="active site" description="Proton acceptor" evidence="11">
    <location>
        <position position="995"/>
    </location>
</feature>
<comment type="caution">
    <text evidence="17">The sequence shown here is derived from an EMBL/GenBank/DDBJ whole genome shotgun (WGS) entry which is preliminary data.</text>
</comment>
<sequence length="1273" mass="138863">MRIVRGMHRSFQLGDEEEIGWSNKRRSFTGGIGVASPKARTRDKSKTRRGSGSSSSSSSSSNNSNRPIAQTPGDDVQEQQVLGEDLPAENEKLDIVDGLDAVASEKTEKETVETGSLRIAEAEGKDGFKNDDYPSPAIGGSSYPPPPPAPPPKPSSTSSSSQRLGNSSRRATAWPVVSTRTSPVDTRSSSPRSHCENDGYNSADEQNPCYGSSYGDAERERQFEIDIRRIKGYEVKRMLEDGNCLFRAVADQVYGDSEAYDLARQMCIDYMERERDHFSQFITEGFTSYCKRKRRDKVYGNNVEIQALSEMYNRPIHIYSYSTDPINIFHGSYNTDTPPIRLSYHHGNHYNSLVDPRRLTIGAGLGFSSLQGANVDKDQVKAAIKAQQDQQIDNALLAEARFCSDVELTEKEIERMVMEASRAEYMANDKFKQQLGLRESSTSDAEPSSSGGRPSGSESKSSDGAVLCNSMQMVLSMGFSYVQAMEAYSIFGDDVDSMGISISNPTTSNFPVYRKTDMGLVKGAIGDGVLTFLWVFCASCLGAATSVIAKAIGIQGVATLFITMSLVFILLFIFGVIAAALGGASFNPTATAAFYAVGLSGDSLISTAVRFPAQAVGGVGGAMAVLELMPSEYKHMLGGPSLKVDRHTGAIAESILSFTSTMSVLYIILRGPKSIIIKNWLLSMSMVTLVFLGRGYTGPSMNPANAFGWAYINNQHNTWDQFYVYWISPFVGAISAAWIFHREELESVQDNSHQSVKPPSAAGSGAGNGQIRYRSPSAAELLEGQVFSSPPLADQLDKMIKRRQPQYNEPIADKIHRYRGVILVVSIPLVLISFVLFLMPTARSPTDGVLPNNRKFSPNYVLQSDPSSNRYAVIFDAGSSGSRVHVFCFDRNLDLVPIGKELELFDKLEPGLSAHAADPKEAADSLMPLLLKAEKAVPENMRESTPVKVGATAGLRQLGVDASERILQAVKDFLKVKSSLKSDDDWVTVLDGTQEGAYQWVTLNYLLKKLGQKYSHTVGVVDLGGGSVQMAYAISEADAAKAPRITNGEDTYVKEMFLMGTKYYLYVHSYLKYGLLAARAEILGAAKDSDNPCILAGYNGVYKYGNNDYKVSALPSGSSFSKCREQAKNALKVNEPTCTHMKCTFGGVWNGGGGDGQKNLFVASFFFDRAAQAGFIDAKKPVAKVSPKDFQMAAQRVCETTLEDAKSQYPDVNSDNLPFLCMDLVYQYTLLVDGFDLQPTQQITLVKQVEYQNSLVEAAWPLGSAIEAVSATS</sequence>
<dbReference type="Pfam" id="PF00230">
    <property type="entry name" value="MIP"/>
    <property type="match status" value="1"/>
</dbReference>
<dbReference type="GO" id="GO:0015250">
    <property type="term" value="F:water channel activity"/>
    <property type="evidence" value="ECO:0007669"/>
    <property type="project" value="UniProtKB-ARBA"/>
</dbReference>
<keyword evidence="12" id="KW-0547">Nucleotide-binding</keyword>
<dbReference type="SUPFAM" id="SSF81338">
    <property type="entry name" value="Aquaporin-like"/>
    <property type="match status" value="1"/>
</dbReference>
<feature type="transmembrane region" description="Helical" evidence="15">
    <location>
        <begin position="560"/>
        <end position="581"/>
    </location>
</feature>
<evidence type="ECO:0000256" key="3">
    <source>
        <dbReference type="ARBA" id="ARBA00022448"/>
    </source>
</evidence>
<feature type="domain" description="OTU" evidence="16">
    <location>
        <begin position="233"/>
        <end position="356"/>
    </location>
</feature>
<dbReference type="Gene3D" id="3.30.420.150">
    <property type="entry name" value="Exopolyphosphatase. Domain 2"/>
    <property type="match status" value="1"/>
</dbReference>
<evidence type="ECO:0000256" key="12">
    <source>
        <dbReference type="PIRSR" id="PIRSR600407-2"/>
    </source>
</evidence>
<evidence type="ECO:0000256" key="4">
    <source>
        <dbReference type="ARBA" id="ARBA00022692"/>
    </source>
</evidence>
<accession>A0A5N6N4U8</accession>
<evidence type="ECO:0000256" key="15">
    <source>
        <dbReference type="SAM" id="Phobius"/>
    </source>
</evidence>
<dbReference type="GO" id="GO:0017110">
    <property type="term" value="F:nucleoside diphosphate phosphatase activity"/>
    <property type="evidence" value="ECO:0007669"/>
    <property type="project" value="TreeGrafter"/>
</dbReference>
<evidence type="ECO:0000256" key="6">
    <source>
        <dbReference type="ARBA" id="ARBA00022801"/>
    </source>
</evidence>
<dbReference type="InterPro" id="IPR000407">
    <property type="entry name" value="GDA1_CD39_NTPase"/>
</dbReference>
<feature type="binding site" evidence="12">
    <location>
        <begin position="1025"/>
        <end position="1029"/>
    </location>
    <ligand>
        <name>ATP</name>
        <dbReference type="ChEBI" id="CHEBI:30616"/>
    </ligand>
</feature>
<dbReference type="CDD" id="cd24041">
    <property type="entry name" value="ASKHA_NBD_AtAPY1-like"/>
    <property type="match status" value="1"/>
</dbReference>
<evidence type="ECO:0000256" key="1">
    <source>
        <dbReference type="ARBA" id="ARBA00004141"/>
    </source>
</evidence>
<dbReference type="GO" id="GO:0005783">
    <property type="term" value="C:endoplasmic reticulum"/>
    <property type="evidence" value="ECO:0007669"/>
    <property type="project" value="UniProtKB-ARBA"/>
</dbReference>
<proteinExistence type="inferred from homology"/>
<dbReference type="Gene3D" id="3.90.70.80">
    <property type="match status" value="1"/>
</dbReference>
<feature type="transmembrane region" description="Helical" evidence="15">
    <location>
        <begin position="528"/>
        <end position="548"/>
    </location>
</feature>
<keyword evidence="6 13" id="KW-0378">Hydrolase</keyword>
<dbReference type="InterPro" id="IPR003323">
    <property type="entry name" value="OTU_dom"/>
</dbReference>
<feature type="compositionally biased region" description="Polar residues" evidence="14">
    <location>
        <begin position="178"/>
        <end position="192"/>
    </location>
</feature>
<keyword evidence="18" id="KW-1185">Reference proteome</keyword>
<dbReference type="InterPro" id="IPR023271">
    <property type="entry name" value="Aquaporin-like"/>
</dbReference>
<gene>
    <name evidence="17" type="ORF">E3N88_24479</name>
</gene>
<dbReference type="PROSITE" id="PS50802">
    <property type="entry name" value="OTU"/>
    <property type="match status" value="1"/>
</dbReference>